<reference evidence="11 12" key="1">
    <citation type="submission" date="2015-04" db="EMBL/GenBank/DDBJ databases">
        <title>Complete genome sequence of Schizopora paradoxa KUC8140, a cosmopolitan wood degrader in East Asia.</title>
        <authorList>
            <consortium name="DOE Joint Genome Institute"/>
            <person name="Min B."/>
            <person name="Park H."/>
            <person name="Jang Y."/>
            <person name="Kim J.-J."/>
            <person name="Kim K.H."/>
            <person name="Pangilinan J."/>
            <person name="Lipzen A."/>
            <person name="Riley R."/>
            <person name="Grigoriev I.V."/>
            <person name="Spatafora J.W."/>
            <person name="Choi I.-G."/>
        </authorList>
    </citation>
    <scope>NUCLEOTIDE SEQUENCE [LARGE SCALE GENOMIC DNA]</scope>
    <source>
        <strain evidence="11 12">KUC8140</strain>
    </source>
</reference>
<feature type="region of interest" description="Disordered" evidence="9">
    <location>
        <begin position="23"/>
        <end position="98"/>
    </location>
</feature>
<evidence type="ECO:0000256" key="4">
    <source>
        <dbReference type="ARBA" id="ARBA00022741"/>
    </source>
</evidence>
<dbReference type="InParanoid" id="A0A0H2SGX1"/>
<dbReference type="SUPFAM" id="SSF56112">
    <property type="entry name" value="Protein kinase-like (PK-like)"/>
    <property type="match status" value="1"/>
</dbReference>
<dbReference type="AlphaFoldDB" id="A0A0H2SGX1"/>
<dbReference type="Proteomes" id="UP000053477">
    <property type="component" value="Unassembled WGS sequence"/>
</dbReference>
<dbReference type="PANTHER" id="PTHR24419:SF18">
    <property type="entry name" value="SERINE_THREONINE-PROTEIN KINASE HASPIN"/>
    <property type="match status" value="1"/>
</dbReference>
<dbReference type="OrthoDB" id="5327538at2759"/>
<dbReference type="GO" id="GO:0005524">
    <property type="term" value="F:ATP binding"/>
    <property type="evidence" value="ECO:0007669"/>
    <property type="project" value="UniProtKB-KW"/>
</dbReference>
<evidence type="ECO:0000256" key="3">
    <source>
        <dbReference type="ARBA" id="ARBA00022679"/>
    </source>
</evidence>
<keyword evidence="12" id="KW-1185">Reference proteome</keyword>
<dbReference type="InterPro" id="IPR024604">
    <property type="entry name" value="GSG2_C"/>
</dbReference>
<evidence type="ECO:0000259" key="10">
    <source>
        <dbReference type="SMART" id="SM01331"/>
    </source>
</evidence>
<dbReference type="STRING" id="27342.A0A0H2SGX1"/>
<evidence type="ECO:0000256" key="8">
    <source>
        <dbReference type="ARBA" id="ARBA00048679"/>
    </source>
</evidence>
<dbReference type="EC" id="2.7.11.1" evidence="1"/>
<evidence type="ECO:0000256" key="5">
    <source>
        <dbReference type="ARBA" id="ARBA00022777"/>
    </source>
</evidence>
<evidence type="ECO:0000256" key="1">
    <source>
        <dbReference type="ARBA" id="ARBA00012513"/>
    </source>
</evidence>
<evidence type="ECO:0000256" key="2">
    <source>
        <dbReference type="ARBA" id="ARBA00022527"/>
    </source>
</evidence>
<keyword evidence="3" id="KW-0808">Transferase</keyword>
<feature type="compositionally biased region" description="Polar residues" evidence="9">
    <location>
        <begin position="751"/>
        <end position="771"/>
    </location>
</feature>
<dbReference type="InterPro" id="IPR011009">
    <property type="entry name" value="Kinase-like_dom_sf"/>
</dbReference>
<comment type="catalytic activity">
    <reaction evidence="7">
        <text>L-threonyl-[protein] + ATP = O-phospho-L-threonyl-[protein] + ADP + H(+)</text>
        <dbReference type="Rhea" id="RHEA:46608"/>
        <dbReference type="Rhea" id="RHEA-COMP:11060"/>
        <dbReference type="Rhea" id="RHEA-COMP:11605"/>
        <dbReference type="ChEBI" id="CHEBI:15378"/>
        <dbReference type="ChEBI" id="CHEBI:30013"/>
        <dbReference type="ChEBI" id="CHEBI:30616"/>
        <dbReference type="ChEBI" id="CHEBI:61977"/>
        <dbReference type="ChEBI" id="CHEBI:456216"/>
        <dbReference type="EC" id="2.7.11.1"/>
    </reaction>
</comment>
<dbReference type="Pfam" id="PF12330">
    <property type="entry name" value="Haspin_kinase"/>
    <property type="match status" value="1"/>
</dbReference>
<comment type="catalytic activity">
    <reaction evidence="8">
        <text>L-seryl-[protein] + ATP = O-phospho-L-seryl-[protein] + ADP + H(+)</text>
        <dbReference type="Rhea" id="RHEA:17989"/>
        <dbReference type="Rhea" id="RHEA-COMP:9863"/>
        <dbReference type="Rhea" id="RHEA-COMP:11604"/>
        <dbReference type="ChEBI" id="CHEBI:15378"/>
        <dbReference type="ChEBI" id="CHEBI:29999"/>
        <dbReference type="ChEBI" id="CHEBI:30616"/>
        <dbReference type="ChEBI" id="CHEBI:83421"/>
        <dbReference type="ChEBI" id="CHEBI:456216"/>
        <dbReference type="EC" id="2.7.11.1"/>
    </reaction>
</comment>
<evidence type="ECO:0000256" key="7">
    <source>
        <dbReference type="ARBA" id="ARBA00047899"/>
    </source>
</evidence>
<feature type="compositionally biased region" description="Polar residues" evidence="9">
    <location>
        <begin position="344"/>
        <end position="353"/>
    </location>
</feature>
<feature type="domain" description="Serine/threonine-protein kinase haspin C-terminal" evidence="10">
    <location>
        <begin position="695"/>
        <end position="784"/>
    </location>
</feature>
<name>A0A0H2SGX1_9AGAM</name>
<feature type="region of interest" description="Disordered" evidence="9">
    <location>
        <begin position="138"/>
        <end position="215"/>
    </location>
</feature>
<dbReference type="Gene3D" id="3.30.200.20">
    <property type="entry name" value="Phosphorylase Kinase, domain 1"/>
    <property type="match status" value="1"/>
</dbReference>
<accession>A0A0H2SGX1</accession>
<dbReference type="GO" id="GO:0072354">
    <property type="term" value="F:histone H3T3 kinase activity"/>
    <property type="evidence" value="ECO:0007669"/>
    <property type="project" value="TreeGrafter"/>
</dbReference>
<dbReference type="EMBL" id="KQ085917">
    <property type="protein sequence ID" value="KLO16351.1"/>
    <property type="molecule type" value="Genomic_DNA"/>
</dbReference>
<keyword evidence="2" id="KW-0723">Serine/threonine-protein kinase</keyword>
<dbReference type="GO" id="GO:0000278">
    <property type="term" value="P:mitotic cell cycle"/>
    <property type="evidence" value="ECO:0007669"/>
    <property type="project" value="TreeGrafter"/>
</dbReference>
<dbReference type="GO" id="GO:0035556">
    <property type="term" value="P:intracellular signal transduction"/>
    <property type="evidence" value="ECO:0007669"/>
    <property type="project" value="TreeGrafter"/>
</dbReference>
<evidence type="ECO:0000256" key="6">
    <source>
        <dbReference type="ARBA" id="ARBA00022840"/>
    </source>
</evidence>
<evidence type="ECO:0000313" key="11">
    <source>
        <dbReference type="EMBL" id="KLO16351.1"/>
    </source>
</evidence>
<feature type="region of interest" description="Disordered" evidence="9">
    <location>
        <begin position="406"/>
        <end position="427"/>
    </location>
</feature>
<evidence type="ECO:0000256" key="9">
    <source>
        <dbReference type="SAM" id="MobiDB-lite"/>
    </source>
</evidence>
<feature type="region of interest" description="Disordered" evidence="9">
    <location>
        <begin position="750"/>
        <end position="771"/>
    </location>
</feature>
<keyword evidence="6" id="KW-0067">ATP-binding</keyword>
<feature type="region of interest" description="Disordered" evidence="9">
    <location>
        <begin position="229"/>
        <end position="256"/>
    </location>
</feature>
<organism evidence="11 12">
    <name type="scientific">Schizopora paradoxa</name>
    <dbReference type="NCBI Taxonomy" id="27342"/>
    <lineage>
        <taxon>Eukaryota</taxon>
        <taxon>Fungi</taxon>
        <taxon>Dikarya</taxon>
        <taxon>Basidiomycota</taxon>
        <taxon>Agaricomycotina</taxon>
        <taxon>Agaricomycetes</taxon>
        <taxon>Hymenochaetales</taxon>
        <taxon>Schizoporaceae</taxon>
        <taxon>Schizopora</taxon>
    </lineage>
</organism>
<protein>
    <recommendedName>
        <fullName evidence="1">non-specific serine/threonine protein kinase</fullName>
        <ecNumber evidence="1">2.7.11.1</ecNumber>
    </recommendedName>
</protein>
<dbReference type="GO" id="GO:0005634">
    <property type="term" value="C:nucleus"/>
    <property type="evidence" value="ECO:0007669"/>
    <property type="project" value="TreeGrafter"/>
</dbReference>
<evidence type="ECO:0000313" key="12">
    <source>
        <dbReference type="Proteomes" id="UP000053477"/>
    </source>
</evidence>
<dbReference type="GO" id="GO:0005737">
    <property type="term" value="C:cytoplasm"/>
    <property type="evidence" value="ECO:0007669"/>
    <property type="project" value="TreeGrafter"/>
</dbReference>
<keyword evidence="4" id="KW-0547">Nucleotide-binding</keyword>
<feature type="compositionally biased region" description="Polar residues" evidence="9">
    <location>
        <begin position="146"/>
        <end position="160"/>
    </location>
</feature>
<dbReference type="SMART" id="SM01331">
    <property type="entry name" value="DUF3635"/>
    <property type="match status" value="1"/>
</dbReference>
<sequence>MYAVRTKKVASYGRRAQRYVAVSEDRKFGAVDTPVQQPDRSPPPAKSVYSPSPVKIIQREEQRKVARKTSGKGAAVRRPLGVLSSNHASPVVPPKATSSKITKKPYYSIGNGTPRFLQNSSPFVEIEISIIDNAGRKLSEERRTQKQPSFKPTAKQTSHTPARRARKITPLTIDSDDDGSDSDFLPSPSKTRKPAKATGISSAFDNRKSNRVQRTKKATQILDFSYTESSPDIQPKAASGRKRKLITSDTESDFTPEEKLRPLTSNLNVGATRKQESVVPTMRVEKPSTDAHTMPLTPSKPSLPMATTSSLTPFPLQKFLDHQDSTTHDTNTRPLTPLKPGHSKNPSSIFSNNYDEKSDSSISLDLSIDLELELALKVAHINLTDVPSSTRQTNAPQKPAALAKKIGIPGPSLVTKPSRSSGSSQLRPSLKKKIPTFLRPLLKECGQEAPYDFQEFVEVFPFDQIHSEFSGKRTSLNPLPSYLKVGEASYSEVFGIGDVVLKVIPLMDEDVDVIDLDSELPSVSEAKSVLKEIIVTRAMGNMCDGFTSLLRSHVVQGAYPASFLALWDEYNGRKGSESIRPDSFPSSQSYVIIILPHGGQDLETFSFDQDVCWQQASTVFWQVTKSLAIAEDLVRFEHRDLHWGQILVSKVPKKGDMGESSSSSMKATIIDLGLARIDYINEGSGDNVCWTPFADEIFEGEGDYQYDIYRMMREHNKNEWVKFNPLTNVMWLHYLCDKLLRKKKLKAPAANTKSVATQSTRSGRKGNSNPASRKLELAAYNGLIAVESALGEVISSVTKQTTRRAKLSQSTKSSKSVAGGTTEKLAVTSAQDVLRIAKSRGWTT</sequence>
<feature type="region of interest" description="Disordered" evidence="9">
    <location>
        <begin position="324"/>
        <end position="355"/>
    </location>
</feature>
<proteinExistence type="predicted"/>
<dbReference type="Gene3D" id="1.10.510.10">
    <property type="entry name" value="Transferase(Phosphotransferase) domain 1"/>
    <property type="match status" value="1"/>
</dbReference>
<feature type="compositionally biased region" description="Low complexity" evidence="9">
    <location>
        <begin position="417"/>
        <end position="427"/>
    </location>
</feature>
<keyword evidence="5" id="KW-0418">Kinase</keyword>
<gene>
    <name evidence="11" type="ORF">SCHPADRAFT_869869</name>
</gene>
<dbReference type="PANTHER" id="PTHR24419">
    <property type="entry name" value="INTERLEUKIN-1 RECEPTOR-ASSOCIATED KINASE"/>
    <property type="match status" value="1"/>
</dbReference>